<reference evidence="8 9" key="1">
    <citation type="submission" date="2018-08" db="EMBL/GenBank/DDBJ databases">
        <title>Bacillus jemisoniae sp. nov., Bacillus chryseoplanitiae sp. nov., Bacillus resnikiae sp. nov., and Bacillus frankliniae sp. nov., isolated from Viking spacecraft and associated surfaces.</title>
        <authorList>
            <person name="Seuylemezian A."/>
            <person name="Vaishampayan P."/>
        </authorList>
    </citation>
    <scope>NUCLEOTIDE SEQUENCE [LARGE SCALE GENOMIC DNA]</scope>
    <source>
        <strain evidence="8 9">MA001</strain>
    </source>
</reference>
<name>A0A398BD90_9BACI</name>
<keyword evidence="2" id="KW-0813">Transport</keyword>
<sequence length="393" mass="42759">MIKRNGCAYVTKRRKINKNLVFISTTLFMVSIAGSRPLLPLYADELGASHAEIGLIVALFSFFPLFLSIQSGRMIDRIGVKGPLIAGVIFGILSMLILSIFHNLVGVYISQIFSGFAQLVFVLSMQAYSGQFPKSKLREYYISVFSIAIAAGSFFGPLFSGFLTDLIGYSTAFLTLSFALAGPLLLSLFFSEKKAMPIQEKKNEKNSFQLLRIPDLKRAVLVSSVGLLAKDTYIAFFPLFAAENGLSPSAIGGIIALNAGAGMFIRSFLPWVSKRVDRDVIITTSILVSGIMYMLNPLSNHILWLSILSIILGFCTGICQPLSIFATIIALPKERVAEGLGLRLTFNKLTQVVGPLSLGSLSSVFGIAGVFYACGAIILIGSLHPNKFLFYKK</sequence>
<evidence type="ECO:0000313" key="8">
    <source>
        <dbReference type="EMBL" id="RID87574.1"/>
    </source>
</evidence>
<evidence type="ECO:0000256" key="6">
    <source>
        <dbReference type="SAM" id="Phobius"/>
    </source>
</evidence>
<dbReference type="PROSITE" id="PS50850">
    <property type="entry name" value="MFS"/>
    <property type="match status" value="1"/>
</dbReference>
<keyword evidence="5 6" id="KW-0472">Membrane</keyword>
<evidence type="ECO:0000256" key="2">
    <source>
        <dbReference type="ARBA" id="ARBA00022448"/>
    </source>
</evidence>
<evidence type="ECO:0000313" key="9">
    <source>
        <dbReference type="Proteomes" id="UP000266016"/>
    </source>
</evidence>
<dbReference type="InterPro" id="IPR020846">
    <property type="entry name" value="MFS_dom"/>
</dbReference>
<feature type="transmembrane region" description="Helical" evidence="6">
    <location>
        <begin position="107"/>
        <end position="128"/>
    </location>
</feature>
<feature type="transmembrane region" description="Helical" evidence="6">
    <location>
        <begin position="246"/>
        <end position="268"/>
    </location>
</feature>
<proteinExistence type="predicted"/>
<accession>A0A398BD90</accession>
<dbReference type="Gene3D" id="1.20.1250.20">
    <property type="entry name" value="MFS general substrate transporter like domains"/>
    <property type="match status" value="1"/>
</dbReference>
<keyword evidence="9" id="KW-1185">Reference proteome</keyword>
<gene>
    <name evidence="8" type="ORF">D1953_05130</name>
</gene>
<feature type="transmembrane region" description="Helical" evidence="6">
    <location>
        <begin position="302"/>
        <end position="331"/>
    </location>
</feature>
<dbReference type="InterPro" id="IPR011701">
    <property type="entry name" value="MFS"/>
</dbReference>
<dbReference type="InterPro" id="IPR052528">
    <property type="entry name" value="Sugar_transport-like"/>
</dbReference>
<dbReference type="CDD" id="cd17325">
    <property type="entry name" value="MFS_MdtG_SLC18_like"/>
    <property type="match status" value="1"/>
</dbReference>
<dbReference type="Proteomes" id="UP000266016">
    <property type="component" value="Unassembled WGS sequence"/>
</dbReference>
<evidence type="ECO:0000256" key="1">
    <source>
        <dbReference type="ARBA" id="ARBA00004651"/>
    </source>
</evidence>
<evidence type="ECO:0000256" key="5">
    <source>
        <dbReference type="ARBA" id="ARBA00023136"/>
    </source>
</evidence>
<keyword evidence="3 6" id="KW-0812">Transmembrane</keyword>
<feature type="transmembrane region" description="Helical" evidence="6">
    <location>
        <begin position="219"/>
        <end position="240"/>
    </location>
</feature>
<keyword evidence="4 6" id="KW-1133">Transmembrane helix</keyword>
<dbReference type="InterPro" id="IPR036259">
    <property type="entry name" value="MFS_trans_sf"/>
</dbReference>
<comment type="caution">
    <text evidence="8">The sequence shown here is derived from an EMBL/GenBank/DDBJ whole genome shotgun (WGS) entry which is preliminary data.</text>
</comment>
<dbReference type="PANTHER" id="PTHR23526">
    <property type="entry name" value="INTEGRAL MEMBRANE TRANSPORT PROTEIN-RELATED"/>
    <property type="match status" value="1"/>
</dbReference>
<feature type="transmembrane region" description="Helical" evidence="6">
    <location>
        <begin position="82"/>
        <end position="101"/>
    </location>
</feature>
<dbReference type="GO" id="GO:0022857">
    <property type="term" value="F:transmembrane transporter activity"/>
    <property type="evidence" value="ECO:0007669"/>
    <property type="project" value="InterPro"/>
</dbReference>
<dbReference type="SUPFAM" id="SSF103473">
    <property type="entry name" value="MFS general substrate transporter"/>
    <property type="match status" value="1"/>
</dbReference>
<feature type="transmembrane region" description="Helical" evidence="6">
    <location>
        <begin position="20"/>
        <end position="39"/>
    </location>
</feature>
<organism evidence="8 9">
    <name type="scientific">Peribacillus asahii</name>
    <dbReference type="NCBI Taxonomy" id="228899"/>
    <lineage>
        <taxon>Bacteria</taxon>
        <taxon>Bacillati</taxon>
        <taxon>Bacillota</taxon>
        <taxon>Bacilli</taxon>
        <taxon>Bacillales</taxon>
        <taxon>Bacillaceae</taxon>
        <taxon>Peribacillus</taxon>
    </lineage>
</organism>
<dbReference type="AlphaFoldDB" id="A0A398BD90"/>
<feature type="domain" description="Major facilitator superfamily (MFS) profile" evidence="7">
    <location>
        <begin position="1"/>
        <end position="393"/>
    </location>
</feature>
<feature type="transmembrane region" description="Helical" evidence="6">
    <location>
        <begin position="51"/>
        <end position="70"/>
    </location>
</feature>
<dbReference type="Pfam" id="PF07690">
    <property type="entry name" value="MFS_1"/>
    <property type="match status" value="1"/>
</dbReference>
<feature type="transmembrane region" description="Helical" evidence="6">
    <location>
        <begin position="352"/>
        <end position="383"/>
    </location>
</feature>
<evidence type="ECO:0000256" key="3">
    <source>
        <dbReference type="ARBA" id="ARBA00022692"/>
    </source>
</evidence>
<dbReference type="EMBL" id="QWVS01000011">
    <property type="protein sequence ID" value="RID87574.1"/>
    <property type="molecule type" value="Genomic_DNA"/>
</dbReference>
<dbReference type="GO" id="GO:0005886">
    <property type="term" value="C:plasma membrane"/>
    <property type="evidence" value="ECO:0007669"/>
    <property type="project" value="UniProtKB-SubCell"/>
</dbReference>
<evidence type="ECO:0000256" key="4">
    <source>
        <dbReference type="ARBA" id="ARBA00022989"/>
    </source>
</evidence>
<feature type="transmembrane region" description="Helical" evidence="6">
    <location>
        <begin position="166"/>
        <end position="190"/>
    </location>
</feature>
<evidence type="ECO:0000259" key="7">
    <source>
        <dbReference type="PROSITE" id="PS50850"/>
    </source>
</evidence>
<dbReference type="PANTHER" id="PTHR23526:SF4">
    <property type="entry name" value="INTEGRAL MEMBRANE TRANSPORT PROTEIN"/>
    <property type="match status" value="1"/>
</dbReference>
<comment type="subcellular location">
    <subcellularLocation>
        <location evidence="1">Cell membrane</location>
        <topology evidence="1">Multi-pass membrane protein</topology>
    </subcellularLocation>
</comment>
<protein>
    <submittedName>
        <fullName evidence="8">MFS transporter</fullName>
    </submittedName>
</protein>
<feature type="transmembrane region" description="Helical" evidence="6">
    <location>
        <begin position="140"/>
        <end position="160"/>
    </location>
</feature>